<gene>
    <name evidence="1" type="ORF">PZ740_03475</name>
</gene>
<dbReference type="RefSeq" id="WP_327787861.1">
    <property type="nucleotide sequence ID" value="NZ_JARGEQ010000023.1"/>
</dbReference>
<dbReference type="EMBL" id="JARGEQ010000023">
    <property type="protein sequence ID" value="MDF1585443.1"/>
    <property type="molecule type" value="Genomic_DNA"/>
</dbReference>
<keyword evidence="2" id="KW-1185">Reference proteome</keyword>
<sequence>AIGNSASLTAGTIGTGDGFDTVSQENLNAQFADLEWHFGAVQPGESGAVLGATVAALGNSLTLTAETGDLYLDTVIQTNLGDKSTAGTFGQQANISISTINSLAAPATPVGVDAPTYETFDAEMVAAAIGNSATLNAGGDILLDQVTQTVEAKQRAAIGMGGIYGLGDLSVTAVAIGNSLSIDAGGDIAFDKTDGGIDQIFKRSLTADVDVNHIGVDGALDFTSAAIGNSLSIAAGGDIDLGDGNGIDQSNTLWQRATVDLGEINGIGDMSLTTVAIGNSLSMTADGGFGFGDEGAIEQTNSRYQEVAIGLGELNGAGVAELTAAAIGNSLSLDAGGALSGTGSITQTNDGVNEGYQVASLDLTGTTGSFASFDATAVAIGNSLSLSAGSFAGTGTLSIVQTNAYDQTVSLNLADAGIGAGAVTSAAIGNSASVTIK</sequence>
<accession>A0AAP3V023</accession>
<dbReference type="AlphaFoldDB" id="A0AAP3V023"/>
<protein>
    <submittedName>
        <fullName evidence="1">Uncharacterized protein</fullName>
    </submittedName>
</protein>
<proteinExistence type="predicted"/>
<organism evidence="1 2">
    <name type="scientific">Marinimicrococcus flavescens</name>
    <dbReference type="NCBI Taxonomy" id="3031815"/>
    <lineage>
        <taxon>Bacteria</taxon>
        <taxon>Pseudomonadati</taxon>
        <taxon>Pseudomonadota</taxon>
        <taxon>Alphaproteobacteria</taxon>
        <taxon>Geminicoccales</taxon>
        <taxon>Geminicoccaceae</taxon>
        <taxon>Marinimicrococcus</taxon>
    </lineage>
</organism>
<evidence type="ECO:0000313" key="1">
    <source>
        <dbReference type="EMBL" id="MDF1585443.1"/>
    </source>
</evidence>
<comment type="caution">
    <text evidence="1">The sequence shown here is derived from an EMBL/GenBank/DDBJ whole genome shotgun (WGS) entry which is preliminary data.</text>
</comment>
<name>A0AAP3V023_9PROT</name>
<reference evidence="1 2" key="1">
    <citation type="submission" date="2023-03" db="EMBL/GenBank/DDBJ databases">
        <title>YIM 152171 draft genome.</title>
        <authorList>
            <person name="Yang Z."/>
        </authorList>
    </citation>
    <scope>NUCLEOTIDE SEQUENCE [LARGE SCALE GENOMIC DNA]</scope>
    <source>
        <strain evidence="1 2">YIM 152171</strain>
    </source>
</reference>
<evidence type="ECO:0000313" key="2">
    <source>
        <dbReference type="Proteomes" id="UP001301140"/>
    </source>
</evidence>
<feature type="non-terminal residue" evidence="1">
    <location>
        <position position="1"/>
    </location>
</feature>
<dbReference type="Proteomes" id="UP001301140">
    <property type="component" value="Unassembled WGS sequence"/>
</dbReference>